<dbReference type="InterPro" id="IPR029058">
    <property type="entry name" value="AB_hydrolase_fold"/>
</dbReference>
<dbReference type="InterPro" id="IPR008979">
    <property type="entry name" value="Galactose-bd-like_sf"/>
</dbReference>
<gene>
    <name evidence="3" type="ORF">SAMN05421504_113121</name>
</gene>
<evidence type="ECO:0000256" key="1">
    <source>
        <dbReference type="ARBA" id="ARBA00022801"/>
    </source>
</evidence>
<dbReference type="InterPro" id="IPR000383">
    <property type="entry name" value="Xaa-Pro-like_dom"/>
</dbReference>
<dbReference type="Gene3D" id="1.10.3020.10">
    <property type="entry name" value="alpha-amino acid ester hydrolase ( Helical cap domain)"/>
    <property type="match status" value="1"/>
</dbReference>
<dbReference type="STRING" id="589385.SAMN05421504_113121"/>
<organism evidence="3 4">
    <name type="scientific">Amycolatopsis xylanica</name>
    <dbReference type="NCBI Taxonomy" id="589385"/>
    <lineage>
        <taxon>Bacteria</taxon>
        <taxon>Bacillati</taxon>
        <taxon>Actinomycetota</taxon>
        <taxon>Actinomycetes</taxon>
        <taxon>Pseudonocardiales</taxon>
        <taxon>Pseudonocardiaceae</taxon>
        <taxon>Amycolatopsis</taxon>
    </lineage>
</organism>
<evidence type="ECO:0000313" key="3">
    <source>
        <dbReference type="EMBL" id="SDZ35696.1"/>
    </source>
</evidence>
<accession>A0A1H3SCD5</accession>
<dbReference type="Pfam" id="PF08530">
    <property type="entry name" value="PepX_C"/>
    <property type="match status" value="1"/>
</dbReference>
<reference evidence="3 4" key="1">
    <citation type="submission" date="2016-10" db="EMBL/GenBank/DDBJ databases">
        <authorList>
            <person name="de Groot N.N."/>
        </authorList>
    </citation>
    <scope>NUCLEOTIDE SEQUENCE [LARGE SCALE GENOMIC DNA]</scope>
    <source>
        <strain evidence="3 4">CPCC 202699</strain>
    </source>
</reference>
<dbReference type="SMART" id="SM00939">
    <property type="entry name" value="PepX_C"/>
    <property type="match status" value="1"/>
</dbReference>
<feature type="domain" description="Xaa-Pro dipeptidyl-peptidase C-terminal" evidence="2">
    <location>
        <begin position="299"/>
        <end position="554"/>
    </location>
</feature>
<evidence type="ECO:0000313" key="4">
    <source>
        <dbReference type="Proteomes" id="UP000199515"/>
    </source>
</evidence>
<dbReference type="SUPFAM" id="SSF53474">
    <property type="entry name" value="alpha/beta-Hydrolases"/>
    <property type="match status" value="1"/>
</dbReference>
<sequence length="561" mass="61462">MRVERDLRISLRDGVVSRADLYRTAGREPRPTLLQRTPYGKAVYPPGSPADVDRLTAAGYNLLVQDVRGRWDSAGVFEPYEYELGDGYDTIEWIGKQDWATDAVGMLGSSYEGAVQWQAAVSGAPNLRAIAPHVTSSDFHEGWTYQGGAFQLGFCLRWVLADLTLPPLGDGKLRAAVDRAVAGIEAGYRDPSSLSGLIGRVAPYYQRWLEHPVYDDYWRGISVRERYAEITKPALSIGGWYDIFVAGTVANYAAMRRLGVSQRLIVGPWSHCLMAGRFPEREYGPSADAATFDLTGAHLEWFDEHVRYGPPSAEPPVRLFVMGADEWRGYADWPPPEAQPVRLYLHSNGSANTRAGDGVLAATGPEDEHADVFRYDPADPVRTGGGSTLMAGLMSGVDCGPLDQRSIECRADVLCYSTEALAEPVTVVGMVTLVLYAESSAVDTDFTAKLVDVAPDGRAEILCDGILRARYRDSLSEPRMLTPHRVHELRIEVGPTANVFRRGHRVRLEVSSSNFPRFDLNPNTGGSGTAHGAGPAVVAVNRVHHSRAYPSHLVLPILPQE</sequence>
<dbReference type="PANTHER" id="PTHR43056:SF10">
    <property type="entry name" value="COCE_NOND FAMILY, PUTATIVE (AFU_ORTHOLOGUE AFUA_7G00600)-RELATED"/>
    <property type="match status" value="1"/>
</dbReference>
<dbReference type="GO" id="GO:0008239">
    <property type="term" value="F:dipeptidyl-peptidase activity"/>
    <property type="evidence" value="ECO:0007669"/>
    <property type="project" value="InterPro"/>
</dbReference>
<dbReference type="PANTHER" id="PTHR43056">
    <property type="entry name" value="PEPTIDASE S9 PROLYL OLIGOPEPTIDASE"/>
    <property type="match status" value="1"/>
</dbReference>
<dbReference type="Pfam" id="PF02129">
    <property type="entry name" value="Peptidase_S15"/>
    <property type="match status" value="1"/>
</dbReference>
<dbReference type="SUPFAM" id="SSF49785">
    <property type="entry name" value="Galactose-binding domain-like"/>
    <property type="match status" value="1"/>
</dbReference>
<dbReference type="InterPro" id="IPR013736">
    <property type="entry name" value="Xaa-Pro_dipept_C"/>
</dbReference>
<dbReference type="EMBL" id="FNON01000013">
    <property type="protein sequence ID" value="SDZ35696.1"/>
    <property type="molecule type" value="Genomic_DNA"/>
</dbReference>
<keyword evidence="4" id="KW-1185">Reference proteome</keyword>
<dbReference type="OrthoDB" id="5240615at2"/>
<name>A0A1H3SCD5_9PSEU</name>
<evidence type="ECO:0000259" key="2">
    <source>
        <dbReference type="SMART" id="SM00939"/>
    </source>
</evidence>
<dbReference type="RefSeq" id="WP_091298984.1">
    <property type="nucleotide sequence ID" value="NZ_FNON01000013.1"/>
</dbReference>
<dbReference type="InterPro" id="IPR050585">
    <property type="entry name" value="Xaa-Pro_dipeptidyl-ppase/CocE"/>
</dbReference>
<keyword evidence="1" id="KW-0378">Hydrolase</keyword>
<dbReference type="InterPro" id="IPR005674">
    <property type="entry name" value="CocE/Ser_esterase"/>
</dbReference>
<proteinExistence type="predicted"/>
<dbReference type="AlphaFoldDB" id="A0A1H3SCD5"/>
<dbReference type="Proteomes" id="UP000199515">
    <property type="component" value="Unassembled WGS sequence"/>
</dbReference>
<protein>
    <recommendedName>
        <fullName evidence="2">Xaa-Pro dipeptidyl-peptidase C-terminal domain-containing protein</fullName>
    </recommendedName>
</protein>
<dbReference type="Gene3D" id="2.60.120.260">
    <property type="entry name" value="Galactose-binding domain-like"/>
    <property type="match status" value="1"/>
</dbReference>
<dbReference type="Gene3D" id="3.40.50.1820">
    <property type="entry name" value="alpha/beta hydrolase"/>
    <property type="match status" value="1"/>
</dbReference>
<dbReference type="NCBIfam" id="TIGR00976">
    <property type="entry name" value="CocE_NonD"/>
    <property type="match status" value="1"/>
</dbReference>